<evidence type="ECO:0000259" key="1">
    <source>
        <dbReference type="Pfam" id="PF03992"/>
    </source>
</evidence>
<keyword evidence="2" id="KW-0560">Oxidoreductase</keyword>
<keyword evidence="3" id="KW-1185">Reference proteome</keyword>
<evidence type="ECO:0000313" key="2">
    <source>
        <dbReference type="EMBL" id="MDO3383977.1"/>
    </source>
</evidence>
<name>A0ABT8TIR0_9GAMM</name>
<proteinExistence type="predicted"/>
<organism evidence="2 3">
    <name type="scientific">Gilvimarinus algae</name>
    <dbReference type="NCBI Taxonomy" id="3058037"/>
    <lineage>
        <taxon>Bacteria</taxon>
        <taxon>Pseudomonadati</taxon>
        <taxon>Pseudomonadota</taxon>
        <taxon>Gammaproteobacteria</taxon>
        <taxon>Cellvibrionales</taxon>
        <taxon>Cellvibrionaceae</taxon>
        <taxon>Gilvimarinus</taxon>
    </lineage>
</organism>
<comment type="caution">
    <text evidence="2">The sequence shown here is derived from an EMBL/GenBank/DDBJ whole genome shotgun (WGS) entry which is preliminary data.</text>
</comment>
<dbReference type="EMBL" id="JAULRT010000062">
    <property type="protein sequence ID" value="MDO3383977.1"/>
    <property type="molecule type" value="Genomic_DNA"/>
</dbReference>
<dbReference type="Proteomes" id="UP001168380">
    <property type="component" value="Unassembled WGS sequence"/>
</dbReference>
<dbReference type="SUPFAM" id="SSF54909">
    <property type="entry name" value="Dimeric alpha+beta barrel"/>
    <property type="match status" value="1"/>
</dbReference>
<reference evidence="2" key="1">
    <citation type="submission" date="2023-07" db="EMBL/GenBank/DDBJ databases">
        <title>Gilvimarinus algae sp. nov., isolated from the surface of Kelp.</title>
        <authorList>
            <person name="Sun Y.Y."/>
            <person name="Gong Y."/>
            <person name="Du Z.J."/>
        </authorList>
    </citation>
    <scope>NUCLEOTIDE SEQUENCE</scope>
    <source>
        <strain evidence="2">SDUM040014</strain>
    </source>
</reference>
<dbReference type="GO" id="GO:0004497">
    <property type="term" value="F:monooxygenase activity"/>
    <property type="evidence" value="ECO:0007669"/>
    <property type="project" value="UniProtKB-KW"/>
</dbReference>
<dbReference type="InterPro" id="IPR007138">
    <property type="entry name" value="ABM_dom"/>
</dbReference>
<dbReference type="Pfam" id="PF03992">
    <property type="entry name" value="ABM"/>
    <property type="match status" value="1"/>
</dbReference>
<gene>
    <name evidence="2" type="ORF">QWI16_17480</name>
</gene>
<sequence length="98" mass="11039">MAKAARKKVVLQGYLLVPEAELAAVLVELPRHIALTLAEEGCSVFVVQQDSENRCKFHVYEEFVDKAAFAVHQARVRDSQWGLVSVNAERHYQVMGLE</sequence>
<accession>A0ABT8TIR0</accession>
<dbReference type="Gene3D" id="3.30.70.100">
    <property type="match status" value="1"/>
</dbReference>
<dbReference type="InterPro" id="IPR011008">
    <property type="entry name" value="Dimeric_a/b-barrel"/>
</dbReference>
<feature type="domain" description="ABM" evidence="1">
    <location>
        <begin position="10"/>
        <end position="74"/>
    </location>
</feature>
<dbReference type="RefSeq" id="WP_302715147.1">
    <property type="nucleotide sequence ID" value="NZ_JAULRT010000062.1"/>
</dbReference>
<keyword evidence="2" id="KW-0503">Monooxygenase</keyword>
<evidence type="ECO:0000313" key="3">
    <source>
        <dbReference type="Proteomes" id="UP001168380"/>
    </source>
</evidence>
<protein>
    <submittedName>
        <fullName evidence="2">Antibiotic biosynthesis monooxygenase</fullName>
    </submittedName>
</protein>